<dbReference type="OrthoDB" id="1044679at2"/>
<feature type="domain" description="DUF6377" evidence="2">
    <location>
        <begin position="254"/>
        <end position="342"/>
    </location>
</feature>
<dbReference type="AlphaFoldDB" id="A0A7K0G577"/>
<keyword evidence="1" id="KW-0472">Membrane</keyword>
<name>A0A7K0G577_9SPHI</name>
<dbReference type="InterPro" id="IPR045957">
    <property type="entry name" value="DUF6377"/>
</dbReference>
<keyword evidence="1" id="KW-0812">Transmembrane</keyword>
<dbReference type="Proteomes" id="UP000487757">
    <property type="component" value="Unassembled WGS sequence"/>
</dbReference>
<evidence type="ECO:0000259" key="2">
    <source>
        <dbReference type="Pfam" id="PF19904"/>
    </source>
</evidence>
<feature type="transmembrane region" description="Helical" evidence="1">
    <location>
        <begin position="326"/>
        <end position="347"/>
    </location>
</feature>
<reference evidence="3 4" key="1">
    <citation type="submission" date="2019-11" db="EMBL/GenBank/DDBJ databases">
        <title>Pedobacter petrophilus genome.</title>
        <authorList>
            <person name="Feldbauer M.J."/>
            <person name="Newman J.D."/>
        </authorList>
    </citation>
    <scope>NUCLEOTIDE SEQUENCE [LARGE SCALE GENOMIC DNA]</scope>
    <source>
        <strain evidence="3 4">LMG 29686</strain>
    </source>
</reference>
<protein>
    <recommendedName>
        <fullName evidence="2">DUF6377 domain-containing protein</fullName>
    </recommendedName>
</protein>
<evidence type="ECO:0000313" key="3">
    <source>
        <dbReference type="EMBL" id="MRX78958.1"/>
    </source>
</evidence>
<organism evidence="3 4">
    <name type="scientific">Pedobacter petrophilus</name>
    <dbReference type="NCBI Taxonomy" id="1908241"/>
    <lineage>
        <taxon>Bacteria</taxon>
        <taxon>Pseudomonadati</taxon>
        <taxon>Bacteroidota</taxon>
        <taxon>Sphingobacteriia</taxon>
        <taxon>Sphingobacteriales</taxon>
        <taxon>Sphingobacteriaceae</taxon>
        <taxon>Pedobacter</taxon>
    </lineage>
</organism>
<sequence>MKTISSTLLFLLLTATTYGSVSNDSLMKVLKLELSKKSIYDRQKNIEINKLKSSLAACSPSDHKEQYILCTSLYNEYFNFQYDSAYVYTRRLLSISNRMHDMPRQYDSKIKLGLILISSGMFKETFDCLNDVNSKLLTDDSKLLYYELKYRVYKALSEYNSDTFYSRYDAAESVKYLDTAITLAKPNSFEHLIDIAQLPANHAGLPGPKYKYYEYLLYKRNLTPHQVAMVATGLSSYYYGENKLKLLLIAAINDVRTSTKETLAIFRLGKELDKKGDIVNAYTFLQEAMNNAQFYGSRLHKVEIASVLPYVAAKKLLVTEKEKNQMVIYLFSAFIISVIIVHIPINLTPFRQF</sequence>
<evidence type="ECO:0000313" key="4">
    <source>
        <dbReference type="Proteomes" id="UP000487757"/>
    </source>
</evidence>
<proteinExistence type="predicted"/>
<dbReference type="RefSeq" id="WP_154283351.1">
    <property type="nucleotide sequence ID" value="NZ_JBHUJQ010000001.1"/>
</dbReference>
<evidence type="ECO:0000256" key="1">
    <source>
        <dbReference type="SAM" id="Phobius"/>
    </source>
</evidence>
<dbReference type="EMBL" id="WKKH01000099">
    <property type="protein sequence ID" value="MRX78958.1"/>
    <property type="molecule type" value="Genomic_DNA"/>
</dbReference>
<accession>A0A7K0G577</accession>
<keyword evidence="4" id="KW-1185">Reference proteome</keyword>
<keyword evidence="1" id="KW-1133">Transmembrane helix</keyword>
<gene>
    <name evidence="3" type="ORF">GJU39_23120</name>
</gene>
<comment type="caution">
    <text evidence="3">The sequence shown here is derived from an EMBL/GenBank/DDBJ whole genome shotgun (WGS) entry which is preliminary data.</text>
</comment>
<dbReference type="Pfam" id="PF19904">
    <property type="entry name" value="DUF6377"/>
    <property type="match status" value="1"/>
</dbReference>